<evidence type="ECO:0000313" key="3">
    <source>
        <dbReference type="Proteomes" id="UP001165063"/>
    </source>
</evidence>
<keyword evidence="3" id="KW-1185">Reference proteome</keyword>
<evidence type="ECO:0000313" key="2">
    <source>
        <dbReference type="EMBL" id="GMG39707.1"/>
    </source>
</evidence>
<reference evidence="2" key="1">
    <citation type="submission" date="2023-04" db="EMBL/GenBank/DDBJ databases">
        <title>Ambrosiozyma monospora NBRC 1965.</title>
        <authorList>
            <person name="Ichikawa N."/>
            <person name="Sato H."/>
            <person name="Tonouchi N."/>
        </authorList>
    </citation>
    <scope>NUCLEOTIDE SEQUENCE</scope>
    <source>
        <strain evidence="2">NBRC 1965</strain>
    </source>
</reference>
<feature type="compositionally biased region" description="Acidic residues" evidence="1">
    <location>
        <begin position="526"/>
        <end position="544"/>
    </location>
</feature>
<name>A0A9W6Z2R6_AMBMO</name>
<dbReference type="AlphaFoldDB" id="A0A9W6Z2R6"/>
<feature type="compositionally biased region" description="Polar residues" evidence="1">
    <location>
        <begin position="31"/>
        <end position="44"/>
    </location>
</feature>
<feature type="compositionally biased region" description="Acidic residues" evidence="1">
    <location>
        <begin position="200"/>
        <end position="227"/>
    </location>
</feature>
<feature type="region of interest" description="Disordered" evidence="1">
    <location>
        <begin position="523"/>
        <end position="572"/>
    </location>
</feature>
<feature type="region of interest" description="Disordered" evidence="1">
    <location>
        <begin position="1"/>
        <end position="44"/>
    </location>
</feature>
<sequence>MPTTTEEMSGILDENPWSTPEPYKPDDQNQHETVQTTATAISSPTLIIRDENSLSVPRESSPIDLPTVLYSSDVWGVPSANSKAVTTGNDAATSSVLTGFVWAGTEPVHKQIDTLAFDEPNFEDEISKEDRWNNGNCSKYVENGVSTDKSSLTPQNRDTAPATTVTTIESKEIEVSQKHDKEAITEITDAETEKMPALSEQDEVINKEEEEDDDFDDDDFGSFESTEDVPKPPLSTIEPIEQIIAKMFPAATTAFNPSSSNKRNDRSILLSKSGTYDVYSRVTSTNRHFKTSSIPKSQFRSRSYMKSSATNKEVILLARNWAKTEKGLQVSDLSDPTDKHHHQQKLKNYTANVFQWSTKSISKLKKTETASTSSPSTPSPTSSRDPKLQVNQKLLKIAFNESRKLIEARDAELKKLKLKHDRERRERELRLAEEKRKRDEEIKKYSTSHGGDSNEGSDGKSKPGLVGKKTFFGSLFGGKSKIAKDSLSHTQIAATAADDNIKVTANSPDDIDFFAELAKEGLHEGETDENDDFGEFEGSDDDETMGYNQLGSDAKKTSKKALKTNEVAEDGR</sequence>
<feature type="region of interest" description="Disordered" evidence="1">
    <location>
        <begin position="364"/>
        <end position="388"/>
    </location>
</feature>
<dbReference type="Proteomes" id="UP001165063">
    <property type="component" value="Unassembled WGS sequence"/>
</dbReference>
<protein>
    <submittedName>
        <fullName evidence="2">Unnamed protein product</fullName>
    </submittedName>
</protein>
<dbReference type="EMBL" id="BSXU01003115">
    <property type="protein sequence ID" value="GMG39707.1"/>
    <property type="molecule type" value="Genomic_DNA"/>
</dbReference>
<feature type="region of interest" description="Disordered" evidence="1">
    <location>
        <begin position="421"/>
        <end position="465"/>
    </location>
</feature>
<feature type="compositionally biased region" description="Basic and acidic residues" evidence="1">
    <location>
        <begin position="421"/>
        <end position="444"/>
    </location>
</feature>
<gene>
    <name evidence="2" type="ORF">Amon01_000555600</name>
</gene>
<proteinExistence type="predicted"/>
<organism evidence="2 3">
    <name type="scientific">Ambrosiozyma monospora</name>
    <name type="common">Yeast</name>
    <name type="synonym">Endomycopsis monosporus</name>
    <dbReference type="NCBI Taxonomy" id="43982"/>
    <lineage>
        <taxon>Eukaryota</taxon>
        <taxon>Fungi</taxon>
        <taxon>Dikarya</taxon>
        <taxon>Ascomycota</taxon>
        <taxon>Saccharomycotina</taxon>
        <taxon>Pichiomycetes</taxon>
        <taxon>Pichiales</taxon>
        <taxon>Pichiaceae</taxon>
        <taxon>Ambrosiozyma</taxon>
    </lineage>
</organism>
<evidence type="ECO:0000256" key="1">
    <source>
        <dbReference type="SAM" id="MobiDB-lite"/>
    </source>
</evidence>
<feature type="compositionally biased region" description="Low complexity" evidence="1">
    <location>
        <begin position="371"/>
        <end position="383"/>
    </location>
</feature>
<comment type="caution">
    <text evidence="2">The sequence shown here is derived from an EMBL/GenBank/DDBJ whole genome shotgun (WGS) entry which is preliminary data.</text>
</comment>
<accession>A0A9W6Z2R6</accession>
<dbReference type="OrthoDB" id="3994023at2759"/>
<feature type="region of interest" description="Disordered" evidence="1">
    <location>
        <begin position="192"/>
        <end position="234"/>
    </location>
</feature>
<feature type="compositionally biased region" description="Polar residues" evidence="1">
    <location>
        <begin position="445"/>
        <end position="456"/>
    </location>
</feature>